<gene>
    <name evidence="2" type="ORF">MRATA1EN1_LOCUS17180</name>
</gene>
<evidence type="ECO:0000313" key="2">
    <source>
        <dbReference type="EMBL" id="CAI9168218.1"/>
    </source>
</evidence>
<evidence type="ECO:0000256" key="1">
    <source>
        <dbReference type="SAM" id="MobiDB-lite"/>
    </source>
</evidence>
<organism evidence="2 3">
    <name type="scientific">Rangifer tarandus platyrhynchus</name>
    <name type="common">Svalbard reindeer</name>
    <dbReference type="NCBI Taxonomy" id="3082113"/>
    <lineage>
        <taxon>Eukaryota</taxon>
        <taxon>Metazoa</taxon>
        <taxon>Chordata</taxon>
        <taxon>Craniata</taxon>
        <taxon>Vertebrata</taxon>
        <taxon>Euteleostomi</taxon>
        <taxon>Mammalia</taxon>
        <taxon>Eutheria</taxon>
        <taxon>Laurasiatheria</taxon>
        <taxon>Artiodactyla</taxon>
        <taxon>Ruminantia</taxon>
        <taxon>Pecora</taxon>
        <taxon>Cervidae</taxon>
        <taxon>Odocoileinae</taxon>
        <taxon>Rangifer</taxon>
    </lineage>
</organism>
<feature type="region of interest" description="Disordered" evidence="1">
    <location>
        <begin position="1"/>
        <end position="50"/>
    </location>
</feature>
<keyword evidence="3" id="KW-1185">Reference proteome</keyword>
<dbReference type="Proteomes" id="UP001176941">
    <property type="component" value="Chromosome 28"/>
</dbReference>
<evidence type="ECO:0000313" key="3">
    <source>
        <dbReference type="Proteomes" id="UP001176941"/>
    </source>
</evidence>
<proteinExistence type="predicted"/>
<sequence>MWLTAVRGKDWPPPQPALQPHSGSEEEPQEDQTLLHRDAGTLGRLPGGRGWREGQEEALAQRGMVPLEDPEWPVVRPPFGEI</sequence>
<reference evidence="2" key="1">
    <citation type="submission" date="2023-04" db="EMBL/GenBank/DDBJ databases">
        <authorList>
            <consortium name="ELIXIR-Norway"/>
        </authorList>
    </citation>
    <scope>NUCLEOTIDE SEQUENCE [LARGE SCALE GENOMIC DNA]</scope>
</reference>
<dbReference type="EMBL" id="OX459964">
    <property type="protein sequence ID" value="CAI9168218.1"/>
    <property type="molecule type" value="Genomic_DNA"/>
</dbReference>
<name>A0ABN8Z314_RANTA</name>
<accession>A0ABN8Z314</accession>
<protein>
    <submittedName>
        <fullName evidence="2">Uncharacterized protein</fullName>
    </submittedName>
</protein>